<evidence type="ECO:0000313" key="7">
    <source>
        <dbReference type="EMBL" id="SDK31493.1"/>
    </source>
</evidence>
<protein>
    <submittedName>
        <fullName evidence="7">Zn-dependent alcohol dehydrogenase</fullName>
    </submittedName>
</protein>
<dbReference type="InterPro" id="IPR011032">
    <property type="entry name" value="GroES-like_sf"/>
</dbReference>
<dbReference type="STRING" id="990712.SAMN05216257_102299"/>
<dbReference type="InterPro" id="IPR036291">
    <property type="entry name" value="NAD(P)-bd_dom_sf"/>
</dbReference>
<dbReference type="Proteomes" id="UP000199328">
    <property type="component" value="Unassembled WGS sequence"/>
</dbReference>
<dbReference type="InterPro" id="IPR002328">
    <property type="entry name" value="ADH_Zn_CS"/>
</dbReference>
<dbReference type="GO" id="GO:0008270">
    <property type="term" value="F:zinc ion binding"/>
    <property type="evidence" value="ECO:0007669"/>
    <property type="project" value="InterPro"/>
</dbReference>
<dbReference type="Pfam" id="PF00107">
    <property type="entry name" value="ADH_zinc_N"/>
    <property type="match status" value="1"/>
</dbReference>
<evidence type="ECO:0000313" key="8">
    <source>
        <dbReference type="Proteomes" id="UP000199328"/>
    </source>
</evidence>
<keyword evidence="2 5" id="KW-0862">Zinc</keyword>
<dbReference type="GO" id="GO:0051903">
    <property type="term" value="F:S-(hydroxymethyl)glutathione dehydrogenase [NAD(P)+] activity"/>
    <property type="evidence" value="ECO:0007669"/>
    <property type="project" value="TreeGrafter"/>
</dbReference>
<feature type="domain" description="Enoyl reductase (ER)" evidence="6">
    <location>
        <begin position="13"/>
        <end position="359"/>
    </location>
</feature>
<dbReference type="SUPFAM" id="SSF50129">
    <property type="entry name" value="GroES-like"/>
    <property type="match status" value="2"/>
</dbReference>
<evidence type="ECO:0000256" key="2">
    <source>
        <dbReference type="ARBA" id="ARBA00022833"/>
    </source>
</evidence>
<dbReference type="CDD" id="cd08279">
    <property type="entry name" value="Zn_ADH_class_III"/>
    <property type="match status" value="1"/>
</dbReference>
<accession>A0A1G9AW86</accession>
<dbReference type="RefSeq" id="WP_092498967.1">
    <property type="nucleotide sequence ID" value="NZ_FNFV01000002.1"/>
</dbReference>
<evidence type="ECO:0000256" key="4">
    <source>
        <dbReference type="ARBA" id="ARBA00023027"/>
    </source>
</evidence>
<dbReference type="InterPro" id="IPR020843">
    <property type="entry name" value="ER"/>
</dbReference>
<dbReference type="EMBL" id="FNFV01000002">
    <property type="protein sequence ID" value="SDK31493.1"/>
    <property type="molecule type" value="Genomic_DNA"/>
</dbReference>
<evidence type="ECO:0000256" key="5">
    <source>
        <dbReference type="RuleBase" id="RU361277"/>
    </source>
</evidence>
<evidence type="ECO:0000256" key="3">
    <source>
        <dbReference type="ARBA" id="ARBA00023002"/>
    </source>
</evidence>
<dbReference type="InterPro" id="IPR013149">
    <property type="entry name" value="ADH-like_C"/>
</dbReference>
<dbReference type="InterPro" id="IPR013154">
    <property type="entry name" value="ADH-like_N"/>
</dbReference>
<organism evidence="7 8">
    <name type="scientific">Meinhardsimonia xiamenensis</name>
    <dbReference type="NCBI Taxonomy" id="990712"/>
    <lineage>
        <taxon>Bacteria</taxon>
        <taxon>Pseudomonadati</taxon>
        <taxon>Pseudomonadota</taxon>
        <taxon>Alphaproteobacteria</taxon>
        <taxon>Rhodobacterales</taxon>
        <taxon>Paracoccaceae</taxon>
        <taxon>Meinhardsimonia</taxon>
    </lineage>
</organism>
<sequence>MARIRAALCRSFGAPLTIEEVELRAPGPGEVEVDIAACAICHSDISYADGGWGGHLPAVYGHEAAGHVRAVGEGVSRFAPGDTVLVTFLRACGHCPSCAAGHPAVCETPYDRAAGPLTLPDGTPVEQGLGSGCFAERAVVDQSQIVKIPPELPLDAACLLSCGVVTGVGAVVNTARLRSGESVVVIGAGGVGLNAIQGAWLAGARRIVAVDMTPEKLEAAAEFGATDGVLATEPKPWRRVREILGGRLADAVFVTVGAIPAYDTALRYLAPMGRMVMVGMPHSGELSSYEPVIVSAIGQQMLGSKMGDVVLERDIPWMVDLYRQGRLKLDELVSGRWSLDQINEAIADTKSGAARRNVIVF</sequence>
<evidence type="ECO:0000259" key="6">
    <source>
        <dbReference type="SMART" id="SM00829"/>
    </source>
</evidence>
<dbReference type="PANTHER" id="PTHR43880">
    <property type="entry name" value="ALCOHOL DEHYDROGENASE"/>
    <property type="match status" value="1"/>
</dbReference>
<reference evidence="8" key="1">
    <citation type="submission" date="2016-10" db="EMBL/GenBank/DDBJ databases">
        <authorList>
            <person name="Varghese N."/>
            <person name="Submissions S."/>
        </authorList>
    </citation>
    <scope>NUCLEOTIDE SEQUENCE [LARGE SCALE GENOMIC DNA]</scope>
    <source>
        <strain evidence="8">CGMCC 1.10789</strain>
    </source>
</reference>
<proteinExistence type="inferred from homology"/>
<dbReference type="OrthoDB" id="9770544at2"/>
<keyword evidence="3" id="KW-0560">Oxidoreductase</keyword>
<gene>
    <name evidence="7" type="ORF">SAMN05216257_102299</name>
</gene>
<keyword evidence="8" id="KW-1185">Reference proteome</keyword>
<comment type="cofactor">
    <cofactor evidence="5">
        <name>Zn(2+)</name>
        <dbReference type="ChEBI" id="CHEBI:29105"/>
    </cofactor>
</comment>
<dbReference type="GO" id="GO:0005829">
    <property type="term" value="C:cytosol"/>
    <property type="evidence" value="ECO:0007669"/>
    <property type="project" value="TreeGrafter"/>
</dbReference>
<keyword evidence="4" id="KW-0520">NAD</keyword>
<dbReference type="GO" id="GO:0046294">
    <property type="term" value="P:formaldehyde catabolic process"/>
    <property type="evidence" value="ECO:0007669"/>
    <property type="project" value="TreeGrafter"/>
</dbReference>
<dbReference type="SMART" id="SM00829">
    <property type="entry name" value="PKS_ER"/>
    <property type="match status" value="1"/>
</dbReference>
<comment type="similarity">
    <text evidence="5">Belongs to the zinc-containing alcohol dehydrogenase family.</text>
</comment>
<dbReference type="Pfam" id="PF08240">
    <property type="entry name" value="ADH_N"/>
    <property type="match status" value="1"/>
</dbReference>
<evidence type="ECO:0000256" key="1">
    <source>
        <dbReference type="ARBA" id="ARBA00022723"/>
    </source>
</evidence>
<dbReference type="PROSITE" id="PS00059">
    <property type="entry name" value="ADH_ZINC"/>
    <property type="match status" value="1"/>
</dbReference>
<dbReference type="AlphaFoldDB" id="A0A1G9AW86"/>
<name>A0A1G9AW86_9RHOB</name>
<dbReference type="SUPFAM" id="SSF51735">
    <property type="entry name" value="NAD(P)-binding Rossmann-fold domains"/>
    <property type="match status" value="1"/>
</dbReference>
<dbReference type="Gene3D" id="3.40.50.720">
    <property type="entry name" value="NAD(P)-binding Rossmann-like Domain"/>
    <property type="match status" value="1"/>
</dbReference>
<dbReference type="PANTHER" id="PTHR43880:SF12">
    <property type="entry name" value="ALCOHOL DEHYDROGENASE CLASS-3"/>
    <property type="match status" value="1"/>
</dbReference>
<keyword evidence="1 5" id="KW-0479">Metal-binding</keyword>
<dbReference type="Gene3D" id="3.90.180.10">
    <property type="entry name" value="Medium-chain alcohol dehydrogenases, catalytic domain"/>
    <property type="match status" value="1"/>
</dbReference>